<evidence type="ECO:0008006" key="5">
    <source>
        <dbReference type="Google" id="ProtNLM"/>
    </source>
</evidence>
<name>A0A9Q5SQW4_9BACT</name>
<proteinExistence type="predicted"/>
<evidence type="ECO:0000313" key="4">
    <source>
        <dbReference type="Proteomes" id="UP000195975"/>
    </source>
</evidence>
<accession>A0A9Q5SQW4</accession>
<gene>
    <name evidence="3" type="ORF">B5F96_11215</name>
</gene>
<reference evidence="4" key="1">
    <citation type="submission" date="2017-04" db="EMBL/GenBank/DDBJ databases">
        <title>Function of individual gut microbiota members based on whole genome sequencing of pure cultures obtained from chicken caecum.</title>
        <authorList>
            <person name="Medvecky M."/>
            <person name="Cejkova D."/>
            <person name="Polansky O."/>
            <person name="Karasova D."/>
            <person name="Kubasova T."/>
            <person name="Cizek A."/>
            <person name="Rychlik I."/>
        </authorList>
    </citation>
    <scope>NUCLEOTIDE SEQUENCE [LARGE SCALE GENOMIC DNA]</scope>
    <source>
        <strain evidence="4">An42</strain>
    </source>
</reference>
<protein>
    <recommendedName>
        <fullName evidence="5">T9SS C-terminal target domain-containing protein</fullName>
    </recommendedName>
</protein>
<feature type="region of interest" description="Disordered" evidence="1">
    <location>
        <begin position="1925"/>
        <end position="1945"/>
    </location>
</feature>
<dbReference type="EMBL" id="NFIJ01000011">
    <property type="protein sequence ID" value="OUO04664.1"/>
    <property type="molecule type" value="Genomic_DNA"/>
</dbReference>
<feature type="region of interest" description="Disordered" evidence="1">
    <location>
        <begin position="1267"/>
        <end position="1288"/>
    </location>
</feature>
<evidence type="ECO:0000256" key="2">
    <source>
        <dbReference type="SAM" id="SignalP"/>
    </source>
</evidence>
<sequence>MKRINYIIGICILAVSLITAATQGGDVFDGWKKLTKAGEEEVQPPHKHPNAYWRFWGKGNGSLNVVVEEPEPFKVVSGEPLIIDTVEIGEQQSCDLDLSQIPDSAYTYYCVYRESANRSDSIGRIVSSTYSNDTVNTQMRPYQDHDYCIWYYVDTYVDLTKNKNTYTATNILGPDTFILEVSTKDNYKCVYANPDNNGNVVVGQTGGFFYKPSEVTRYKVVVEDTRVLKHPRQYWNDLSKVNVMYPESEVAESSKDTTVTGKFSLNINPFENTKDDKLGNYDYACLVIDDNISFEGLTTAGGNGAPREYKTKDGKKIAVWYRTTTKDTLNISFKVGSTVGTDPDTTVCDLYYGKGLLKVGDNIQQAASILDISKMANVKKYTYTIYQKPLDKSLVIIDENNIRHEKVDTLYALPGEKIKIYQQANSLEGISGYIAWHSPEKDYLWYKNHIDFADGGFQYYHNGVAFYKTKASNGTTPMPVSLCYIYYTADERMEKDEEVTLYWDASSMLGAKEVTDAEGNITLFPPSQVTIRHKYIIKHAENSSDRLQKALEERRQSSSSTDTELLNKAGFFEQFEIHTPYNENGSNTSFRLVEPLYNYYIPGGTFNGDVDYQACANAVLWKVYDASGNPAEFLGPDGTFVTELMQWKKGWGDVTGGGTVEWPNIFFCQGLGKDAATAKGTLQQKQFYITAEVGRKKDEYTDVDKWYPVSLLTVYLEPFADFKTERELKAAAESPLDNNYKARYQSVIERDYVLLNSITFDAPPNGEVDYTPLIGLKGDAEKNYRSSTLLPDASEYAVSASFAYDGVPGVEGVGRASGARGVYRGEYALFKTLNVQGVSDKNAKYFDWFAQATKNGKEGGDYFVKVHDRHYEHNKIHSGNESEMGFFMYVDATEIPGVIVKLPVDSGALCQGTRLLVTAWVCNLQSKSEGSIAADLGFTFKGITEKENEEREETILNKFYTGTARQVPDTATVSQSATESNPLEAEWQQVYFYFTIKPGEATYNSYLLEIANNCRHSNGADFAVDDIRVYKMNPELYVEREEACDENDLVVRTGYEHILGVYGKTAESSDETKVDPDQDSWMKQLLHLGLRDHEFNVYYSFTDEYKFNARADSVHWLFLDYNNNGDRASHGRVVVSTKKDYYNAWNNINDSDLIDTHLYEESRRRKLKAILDYKGLYERYSKTDKPNTVLTPAELAEKAKELDIIDDLYNSNPIDTATIIKHEKFIELSKYFFTSLGMTPIQLSWQTVADKSRGVISLAHVTKTVDAPEQTQADGEGTESEIDHENDKLEEGTQYHVGLFKDEDFYLNNGLVRMDECFPVADFKVSYNGLSIFVDTETEIDDAFICSFSSVNLSAKLKFNYQGKEDSLTGKDVPIDWYVGTMKDKTYTDLTGTSVSLEAALDAFHEQCGESKDFRGTVADLKDMIDFEYKDYLLKLCNDSLLYLDENGFYFSVTDTRRDIVAIPNRRAIEYGSTYSYVICTEPEDFTIKVNENVPEAWLGLDEIDYEEGFQPAIRLGLKDIENSREEELTIPIRKVVFSPKEEEELKKVDHLGFAREVGKDFYDIIFTGESTDPEWKNAGQVAVLESIVAYKDEREEELLTLRFIDFTNDQDSRLHGLTFREGFEYELQVRFHEYDVENNYLQEFCDGFINFKIKIVPEYVTWAGSEDSRNWNNDANWRRATFEELYKKEEDPNGTHTESFSPMAFTKVMIPQEGKNPILLDTKWEEDVTPFTIKDLEEEGNSATDNIELDLMVDRDDLIAKRFYANTCDEIYFKPNATLMSQQYLTYDTARVEFEMEKDQWYLLSSPLKGVVAGDMYSPKTDSGRQVTDAFAPIVFDPNKNNRFAPAYYQRKWDNTAVLYFRNEGQNPDPDTHDSYISANWSTEYNDAEVFYTPGSGFSVHVENLPDNGTTSLVRLPKGDTSYDYYSNGESTPEKPNTQSITRGDNYGQLSLGKDEKTITVNLENQTDANKYFLAGNPFMTYLNMEVFLKENNLGSTYWLLNEKGETVVTRVSEEGILSNMQEATAGCVAPMQGFFVFREEPVTKVVAIEGLKYSTDMMLADNISSEEEAMTKSVPLSVVPSLYIEAERSGRKSSLSLIQREKAEVGYKKEEDVAILLNVNHPATPIVYSIAGTQATCINVIPEMANIPLGVYSEDESDVTLRFAGLEHFGDSLYLYDALKNEDILVDSRNAEVTVPGATHGRYFLNVSRSIQVESQIRVYTPMLGQVVVASTAGDLLKSVRVYDLSGKVVSIFDHLSTTVHQFSLPTGFYIVCAESESCTEKSKISVR</sequence>
<evidence type="ECO:0000256" key="1">
    <source>
        <dbReference type="SAM" id="MobiDB-lite"/>
    </source>
</evidence>
<feature type="signal peptide" evidence="2">
    <location>
        <begin position="1"/>
        <end position="21"/>
    </location>
</feature>
<feature type="compositionally biased region" description="Polar residues" evidence="1">
    <location>
        <begin position="1925"/>
        <end position="1944"/>
    </location>
</feature>
<feature type="chain" id="PRO_5040247947" description="T9SS C-terminal target domain-containing protein" evidence="2">
    <location>
        <begin position="22"/>
        <end position="2290"/>
    </location>
</feature>
<organism evidence="3 4">
    <name type="scientific">Parabacteroides johnsonii</name>
    <dbReference type="NCBI Taxonomy" id="387661"/>
    <lineage>
        <taxon>Bacteria</taxon>
        <taxon>Pseudomonadati</taxon>
        <taxon>Bacteroidota</taxon>
        <taxon>Bacteroidia</taxon>
        <taxon>Bacteroidales</taxon>
        <taxon>Tannerellaceae</taxon>
        <taxon>Parabacteroides</taxon>
    </lineage>
</organism>
<dbReference type="RefSeq" id="WP_087375484.1">
    <property type="nucleotide sequence ID" value="NZ_CAJLBM010000006.1"/>
</dbReference>
<comment type="caution">
    <text evidence="3">The sequence shown here is derived from an EMBL/GenBank/DDBJ whole genome shotgun (WGS) entry which is preliminary data.</text>
</comment>
<dbReference type="Proteomes" id="UP000195975">
    <property type="component" value="Unassembled WGS sequence"/>
</dbReference>
<keyword evidence="2" id="KW-0732">Signal</keyword>
<evidence type="ECO:0000313" key="3">
    <source>
        <dbReference type="EMBL" id="OUO04664.1"/>
    </source>
</evidence>